<gene>
    <name evidence="1" type="ORF">V6N11_033480</name>
</gene>
<comment type="caution">
    <text evidence="1">The sequence shown here is derived from an EMBL/GenBank/DDBJ whole genome shotgun (WGS) entry which is preliminary data.</text>
</comment>
<dbReference type="Proteomes" id="UP001396334">
    <property type="component" value="Unassembled WGS sequence"/>
</dbReference>
<evidence type="ECO:0000313" key="1">
    <source>
        <dbReference type="EMBL" id="KAK8993379.1"/>
    </source>
</evidence>
<proteinExistence type="predicted"/>
<reference evidence="1 2" key="1">
    <citation type="journal article" date="2024" name="G3 (Bethesda)">
        <title>Genome assembly of Hibiscus sabdariffa L. provides insights into metabolisms of medicinal natural products.</title>
        <authorList>
            <person name="Kim T."/>
        </authorList>
    </citation>
    <scope>NUCLEOTIDE SEQUENCE [LARGE SCALE GENOMIC DNA]</scope>
    <source>
        <strain evidence="1">TK-2024</strain>
        <tissue evidence="1">Old leaves</tissue>
    </source>
</reference>
<name>A0ABR2PYN1_9ROSI</name>
<organism evidence="1 2">
    <name type="scientific">Hibiscus sabdariffa</name>
    <name type="common">roselle</name>
    <dbReference type="NCBI Taxonomy" id="183260"/>
    <lineage>
        <taxon>Eukaryota</taxon>
        <taxon>Viridiplantae</taxon>
        <taxon>Streptophyta</taxon>
        <taxon>Embryophyta</taxon>
        <taxon>Tracheophyta</taxon>
        <taxon>Spermatophyta</taxon>
        <taxon>Magnoliopsida</taxon>
        <taxon>eudicotyledons</taxon>
        <taxon>Gunneridae</taxon>
        <taxon>Pentapetalae</taxon>
        <taxon>rosids</taxon>
        <taxon>malvids</taxon>
        <taxon>Malvales</taxon>
        <taxon>Malvaceae</taxon>
        <taxon>Malvoideae</taxon>
        <taxon>Hibiscus</taxon>
    </lineage>
</organism>
<protein>
    <submittedName>
        <fullName evidence="1">Uncharacterized protein</fullName>
    </submittedName>
</protein>
<dbReference type="EMBL" id="JBBPBN010000049">
    <property type="protein sequence ID" value="KAK8993379.1"/>
    <property type="molecule type" value="Genomic_DNA"/>
</dbReference>
<accession>A0ABR2PYN1</accession>
<evidence type="ECO:0000313" key="2">
    <source>
        <dbReference type="Proteomes" id="UP001396334"/>
    </source>
</evidence>
<sequence length="85" mass="9780">MGKQDVVLWRREALAIVICGRKGSAEWDTRCSLMLVQLPETMEACAFKEGVKLTITDGWNHVIIVDNYYKVIQRGNWTTRLLRAI</sequence>
<keyword evidence="2" id="KW-1185">Reference proteome</keyword>